<dbReference type="SUPFAM" id="SSF103642">
    <property type="entry name" value="Sec-C motif"/>
    <property type="match status" value="1"/>
</dbReference>
<accession>A0ABR9EU41</accession>
<reference evidence="1 2" key="1">
    <citation type="submission" date="2015-06" db="EMBL/GenBank/DDBJ databases">
        <title>Genome sequence of Pseudoalteromonas carrageenovora.</title>
        <authorList>
            <person name="Xie B.-B."/>
            <person name="Rong J.-C."/>
            <person name="Qin Q.-L."/>
            <person name="Zhang Y.-Z."/>
        </authorList>
    </citation>
    <scope>NUCLEOTIDE SEQUENCE [LARGE SCALE GENOMIC DNA]</scope>
    <source>
        <strain evidence="1 2">IAM 12662</strain>
    </source>
</reference>
<gene>
    <name evidence="1" type="ORF">PCARR_a3639</name>
</gene>
<evidence type="ECO:0000313" key="2">
    <source>
        <dbReference type="Proteomes" id="UP000615003"/>
    </source>
</evidence>
<dbReference type="Pfam" id="PF02810">
    <property type="entry name" value="SEC-C"/>
    <property type="match status" value="1"/>
</dbReference>
<dbReference type="EMBL" id="AQGW01000019">
    <property type="protein sequence ID" value="MBE0382799.1"/>
    <property type="molecule type" value="Genomic_DNA"/>
</dbReference>
<organism evidence="1 2">
    <name type="scientific">Pseudoalteromonas carrageenovora IAM 12662</name>
    <dbReference type="NCBI Taxonomy" id="1314868"/>
    <lineage>
        <taxon>Bacteria</taxon>
        <taxon>Pseudomonadati</taxon>
        <taxon>Pseudomonadota</taxon>
        <taxon>Gammaproteobacteria</taxon>
        <taxon>Alteromonadales</taxon>
        <taxon>Pseudoalteromonadaceae</taxon>
        <taxon>Pseudoalteromonas</taxon>
    </lineage>
</organism>
<dbReference type="InterPro" id="IPR004027">
    <property type="entry name" value="SEC_C_motif"/>
</dbReference>
<keyword evidence="2" id="KW-1185">Reference proteome</keyword>
<sequence length="51" mass="5891">MTLDSIPPNIPQRHTRQTFVGRARENRKVGRNEICPCRSGKKFKKCCGLVY</sequence>
<dbReference type="Proteomes" id="UP000615003">
    <property type="component" value="Unassembled WGS sequence"/>
</dbReference>
<name>A0ABR9EU41_PSEVC</name>
<dbReference type="Gene3D" id="3.10.450.50">
    <property type="match status" value="1"/>
</dbReference>
<evidence type="ECO:0000313" key="1">
    <source>
        <dbReference type="EMBL" id="MBE0382799.1"/>
    </source>
</evidence>
<protein>
    <recommendedName>
        <fullName evidence="3">Preprotein translocase subunit SecA</fullName>
    </recommendedName>
</protein>
<evidence type="ECO:0008006" key="3">
    <source>
        <dbReference type="Google" id="ProtNLM"/>
    </source>
</evidence>
<proteinExistence type="predicted"/>
<comment type="caution">
    <text evidence="1">The sequence shown here is derived from an EMBL/GenBank/DDBJ whole genome shotgun (WGS) entry which is preliminary data.</text>
</comment>